<dbReference type="Gene3D" id="3.30.565.10">
    <property type="entry name" value="Histidine kinase-like ATPase, C-terminal domain"/>
    <property type="match status" value="1"/>
</dbReference>
<dbReference type="InterPro" id="IPR036890">
    <property type="entry name" value="HATPase_C_sf"/>
</dbReference>
<organism evidence="1 2">
    <name type="scientific">Candidatus Reidiella endopervernicosa</name>
    <dbReference type="NCBI Taxonomy" id="2738883"/>
    <lineage>
        <taxon>Bacteria</taxon>
        <taxon>Pseudomonadati</taxon>
        <taxon>Pseudomonadota</taxon>
        <taxon>Gammaproteobacteria</taxon>
        <taxon>Candidatus Reidiella</taxon>
    </lineage>
</organism>
<dbReference type="KEGG" id="rev:HUE57_02205"/>
<keyword evidence="2" id="KW-1185">Reference proteome</keyword>
<name>A0A6N0HS72_9GAMM</name>
<reference evidence="1 2" key="1">
    <citation type="submission" date="2020-05" db="EMBL/GenBank/DDBJ databases">
        <title>Horizontal transmission and recombination maintain forever young bacterial symbiont genomes.</title>
        <authorList>
            <person name="Russell S.L."/>
            <person name="Pepper-Tunick E."/>
            <person name="Svedberg J."/>
            <person name="Byrne A."/>
            <person name="Ruelas Castillo J."/>
            <person name="Vollmers C."/>
            <person name="Beinart R.A."/>
            <person name="Corbett-Detig R."/>
        </authorList>
    </citation>
    <scope>NUCLEOTIDE SEQUENCE [LARGE SCALE GENOMIC DNA]</scope>
    <source>
        <strain evidence="1">Santa_Monica_outfall</strain>
    </source>
</reference>
<evidence type="ECO:0000313" key="1">
    <source>
        <dbReference type="EMBL" id="QKQ25235.1"/>
    </source>
</evidence>
<protein>
    <recommendedName>
        <fullName evidence="3">Histidine kinase/HSP90-like ATPase domain-containing protein</fullName>
    </recommendedName>
</protein>
<accession>A0A6N0HS72</accession>
<gene>
    <name evidence="1" type="ORF">HUE57_02205</name>
</gene>
<dbReference type="Proteomes" id="UP000509658">
    <property type="component" value="Chromosome"/>
</dbReference>
<dbReference type="RefSeq" id="WP_174672645.1">
    <property type="nucleotide sequence ID" value="NZ_CP054491.1"/>
</dbReference>
<dbReference type="SUPFAM" id="SSF55874">
    <property type="entry name" value="ATPase domain of HSP90 chaperone/DNA topoisomerase II/histidine kinase"/>
    <property type="match status" value="1"/>
</dbReference>
<dbReference type="AlphaFoldDB" id="A0A6N0HS72"/>
<evidence type="ECO:0008006" key="3">
    <source>
        <dbReference type="Google" id="ProtNLM"/>
    </source>
</evidence>
<dbReference type="EMBL" id="CP054491">
    <property type="protein sequence ID" value="QKQ25235.1"/>
    <property type="molecule type" value="Genomic_DNA"/>
</dbReference>
<evidence type="ECO:0000313" key="2">
    <source>
        <dbReference type="Proteomes" id="UP000509658"/>
    </source>
</evidence>
<proteinExistence type="predicted"/>
<sequence>MISDNLAQAMGGKLGFVSREGEGSTFWIELPIAGLRKT</sequence>